<dbReference type="InterPro" id="IPR036291">
    <property type="entry name" value="NAD(P)-bd_dom_sf"/>
</dbReference>
<evidence type="ECO:0000313" key="4">
    <source>
        <dbReference type="EMBL" id="RBP88761.1"/>
    </source>
</evidence>
<dbReference type="PRINTS" id="PR00081">
    <property type="entry name" value="GDHRDH"/>
</dbReference>
<dbReference type="GO" id="GO:0016020">
    <property type="term" value="C:membrane"/>
    <property type="evidence" value="ECO:0007669"/>
    <property type="project" value="TreeGrafter"/>
</dbReference>
<dbReference type="GO" id="GO:0016491">
    <property type="term" value="F:oxidoreductase activity"/>
    <property type="evidence" value="ECO:0007669"/>
    <property type="project" value="UniProtKB-KW"/>
</dbReference>
<evidence type="ECO:0000256" key="1">
    <source>
        <dbReference type="ARBA" id="ARBA00006484"/>
    </source>
</evidence>
<proteinExistence type="inferred from homology"/>
<accession>A0A366JMD9</accession>
<sequence length="254" mass="27614">MRKTALITGATSGLGYEFVKLFAADGYNLVLVARNKEKLEEIKKAFAETEVTIIAKDLSIQGAPKEVFEETAKLNINIDVLVNNAGFGLMGKFDELDLQKQINMIQLNITALTELTYYFLPFMKERNNGKILNVASTAAFQPGPLMAVYYASKAYVLSFSEALAEELQEYSISITTLCPGATKTNFGSAASVEGTKMFSRAMLPDDVAKKGYEGLMNGKRVLITGGLNKFGAISAKFLPRSLAAKIAKYAAGEK</sequence>
<name>A0A366JMD9_CYTFI</name>
<dbReference type="PRINTS" id="PR00080">
    <property type="entry name" value="SDRFAMILY"/>
</dbReference>
<comment type="similarity">
    <text evidence="1 3">Belongs to the short-chain dehydrogenases/reductases (SDR) family.</text>
</comment>
<dbReference type="PANTHER" id="PTHR44196:SF2">
    <property type="entry name" value="SHORT-CHAIN DEHYDROGENASE-RELATED"/>
    <property type="match status" value="1"/>
</dbReference>
<dbReference type="PIRSF" id="PIRSF000126">
    <property type="entry name" value="11-beta-HSD1"/>
    <property type="match status" value="1"/>
</dbReference>
<dbReference type="AlphaFoldDB" id="A0A366JMD9"/>
<evidence type="ECO:0000256" key="2">
    <source>
        <dbReference type="ARBA" id="ARBA00023002"/>
    </source>
</evidence>
<dbReference type="InterPro" id="IPR002347">
    <property type="entry name" value="SDR_fam"/>
</dbReference>
<evidence type="ECO:0008006" key="6">
    <source>
        <dbReference type="Google" id="ProtNLM"/>
    </source>
</evidence>
<reference evidence="4 5" key="1">
    <citation type="submission" date="2018-06" db="EMBL/GenBank/DDBJ databases">
        <title>Freshwater and sediment microbial communities from various areas in North America, analyzing microbe dynamics in response to fracking.</title>
        <authorList>
            <person name="Lamendella R."/>
        </authorList>
    </citation>
    <scope>NUCLEOTIDE SEQUENCE [LARGE SCALE GENOMIC DNA]</scope>
    <source>
        <strain evidence="4 5">14_TX</strain>
    </source>
</reference>
<organism evidence="4 5">
    <name type="scientific">Cytobacillus firmus</name>
    <name type="common">Bacillus firmus</name>
    <dbReference type="NCBI Taxonomy" id="1399"/>
    <lineage>
        <taxon>Bacteria</taxon>
        <taxon>Bacillati</taxon>
        <taxon>Bacillota</taxon>
        <taxon>Bacilli</taxon>
        <taxon>Bacillales</taxon>
        <taxon>Bacillaceae</taxon>
        <taxon>Cytobacillus</taxon>
    </lineage>
</organism>
<protein>
    <recommendedName>
        <fullName evidence="6">Short-chain dehydrogenase</fullName>
    </recommendedName>
</protein>
<comment type="caution">
    <text evidence="4">The sequence shown here is derived from an EMBL/GenBank/DDBJ whole genome shotgun (WGS) entry which is preliminary data.</text>
</comment>
<evidence type="ECO:0000313" key="5">
    <source>
        <dbReference type="Proteomes" id="UP000252731"/>
    </source>
</evidence>
<keyword evidence="5" id="KW-1185">Reference proteome</keyword>
<dbReference type="EMBL" id="QNSF01000013">
    <property type="protein sequence ID" value="RBP88761.1"/>
    <property type="molecule type" value="Genomic_DNA"/>
</dbReference>
<keyword evidence="2" id="KW-0560">Oxidoreductase</keyword>
<dbReference type="PANTHER" id="PTHR44196">
    <property type="entry name" value="DEHYDROGENASE/REDUCTASE SDR FAMILY MEMBER 7B"/>
    <property type="match status" value="1"/>
</dbReference>
<dbReference type="Gene3D" id="3.40.50.720">
    <property type="entry name" value="NAD(P)-binding Rossmann-like Domain"/>
    <property type="match status" value="1"/>
</dbReference>
<dbReference type="OrthoDB" id="9808814at2"/>
<evidence type="ECO:0000256" key="3">
    <source>
        <dbReference type="RuleBase" id="RU000363"/>
    </source>
</evidence>
<gene>
    <name evidence="4" type="ORF">DFO70_11385</name>
</gene>
<dbReference type="CDD" id="cd05233">
    <property type="entry name" value="SDR_c"/>
    <property type="match status" value="1"/>
</dbReference>
<dbReference type="Pfam" id="PF00106">
    <property type="entry name" value="adh_short"/>
    <property type="match status" value="1"/>
</dbReference>
<dbReference type="SUPFAM" id="SSF51735">
    <property type="entry name" value="NAD(P)-binding Rossmann-fold domains"/>
    <property type="match status" value="1"/>
</dbReference>
<dbReference type="RefSeq" id="WP_113884789.1">
    <property type="nucleotide sequence ID" value="NZ_QNSF01000013.1"/>
</dbReference>
<dbReference type="Proteomes" id="UP000252731">
    <property type="component" value="Unassembled WGS sequence"/>
</dbReference>